<protein>
    <submittedName>
        <fullName evidence="1">Uncharacterized protein</fullName>
    </submittedName>
</protein>
<reference evidence="1 2" key="1">
    <citation type="submission" date="2018-06" db="EMBL/GenBank/DDBJ databases">
        <authorList>
            <consortium name="Pathogen Informatics"/>
            <person name="Doyle S."/>
        </authorList>
    </citation>
    <scope>NUCLEOTIDE SEQUENCE [LARGE SCALE GENOMIC DNA]</scope>
    <source>
        <strain evidence="1 2">NCTC8179</strain>
    </source>
</reference>
<proteinExistence type="predicted"/>
<organism evidence="1 2">
    <name type="scientific">Escherichia coli</name>
    <dbReference type="NCBI Taxonomy" id="562"/>
    <lineage>
        <taxon>Bacteria</taxon>
        <taxon>Pseudomonadati</taxon>
        <taxon>Pseudomonadota</taxon>
        <taxon>Gammaproteobacteria</taxon>
        <taxon>Enterobacterales</taxon>
        <taxon>Enterobacteriaceae</taxon>
        <taxon>Escherichia</taxon>
    </lineage>
</organism>
<evidence type="ECO:0000313" key="2">
    <source>
        <dbReference type="Proteomes" id="UP000255543"/>
    </source>
</evidence>
<accession>A0A377HGT2</accession>
<dbReference type="EMBL" id="UGEB01000005">
    <property type="protein sequence ID" value="STO41702.1"/>
    <property type="molecule type" value="Genomic_DNA"/>
</dbReference>
<name>A0A377HGT2_ECOLX</name>
<dbReference type="AlphaFoldDB" id="A0A377HGT2"/>
<gene>
    <name evidence="1" type="ORF">NCTC8179_07322</name>
</gene>
<dbReference type="Proteomes" id="UP000255543">
    <property type="component" value="Unassembled WGS sequence"/>
</dbReference>
<sequence>MKQISLFIPLLGPYYFPAVPEPVRNLSVTPPHPIPV</sequence>
<evidence type="ECO:0000313" key="1">
    <source>
        <dbReference type="EMBL" id="STO41702.1"/>
    </source>
</evidence>